<dbReference type="VEuPathDB" id="TrichDB:TVAGG3_0680690"/>
<accession>A2DPG3</accession>
<reference evidence="2" key="1">
    <citation type="submission" date="2006-10" db="EMBL/GenBank/DDBJ databases">
        <authorList>
            <person name="Amadeo P."/>
            <person name="Zhao Q."/>
            <person name="Wortman J."/>
            <person name="Fraser-Liggett C."/>
            <person name="Carlton J."/>
        </authorList>
    </citation>
    <scope>NUCLEOTIDE SEQUENCE</scope>
    <source>
        <strain evidence="2">G3</strain>
    </source>
</reference>
<evidence type="ECO:0000313" key="2">
    <source>
        <dbReference type="EMBL" id="EAY17707.1"/>
    </source>
</evidence>
<feature type="transmembrane region" description="Helical" evidence="1">
    <location>
        <begin position="175"/>
        <end position="198"/>
    </location>
</feature>
<evidence type="ECO:0000313" key="3">
    <source>
        <dbReference type="Proteomes" id="UP000001542"/>
    </source>
</evidence>
<evidence type="ECO:0000256" key="1">
    <source>
        <dbReference type="SAM" id="Phobius"/>
    </source>
</evidence>
<feature type="transmembrane region" description="Helical" evidence="1">
    <location>
        <begin position="36"/>
        <end position="55"/>
    </location>
</feature>
<protein>
    <recommendedName>
        <fullName evidence="4">Transmembrane protein</fullName>
    </recommendedName>
</protein>
<dbReference type="KEGG" id="tva:4775726"/>
<dbReference type="Proteomes" id="UP000001542">
    <property type="component" value="Unassembled WGS sequence"/>
</dbReference>
<dbReference type="AlphaFoldDB" id="A2DPG3"/>
<dbReference type="VEuPathDB" id="TrichDB:TVAG_170210"/>
<feature type="transmembrane region" description="Helical" evidence="1">
    <location>
        <begin position="67"/>
        <end position="85"/>
    </location>
</feature>
<evidence type="ECO:0008006" key="4">
    <source>
        <dbReference type="Google" id="ProtNLM"/>
    </source>
</evidence>
<feature type="transmembrane region" description="Helical" evidence="1">
    <location>
        <begin position="100"/>
        <end position="120"/>
    </location>
</feature>
<keyword evidence="1" id="KW-1133">Transmembrane helix</keyword>
<dbReference type="InParanoid" id="A2DPG3"/>
<organism evidence="2 3">
    <name type="scientific">Trichomonas vaginalis (strain ATCC PRA-98 / G3)</name>
    <dbReference type="NCBI Taxonomy" id="412133"/>
    <lineage>
        <taxon>Eukaryota</taxon>
        <taxon>Metamonada</taxon>
        <taxon>Parabasalia</taxon>
        <taxon>Trichomonadida</taxon>
        <taxon>Trichomonadidae</taxon>
        <taxon>Trichomonas</taxon>
    </lineage>
</organism>
<name>A2DPG3_TRIV3</name>
<dbReference type="EMBL" id="DS113227">
    <property type="protein sequence ID" value="EAY17707.1"/>
    <property type="molecule type" value="Genomic_DNA"/>
</dbReference>
<feature type="transmembrane region" description="Helical" evidence="1">
    <location>
        <begin position="12"/>
        <end position="30"/>
    </location>
</feature>
<gene>
    <name evidence="2" type="ORF">TVAG_170210</name>
</gene>
<sequence length="223" mass="24295">MDFKLVAKIGGALAVLTIVSNLIATLLLGFSIASTIVRIVTAVICLVLGCVFAFLTWRADEKAPKYCYGFAALFNIGVGIMWFFITSNFHLNDAYLNRFIIYYLLLTALLAALACFWPFVTKKVFGAHLVANNFDEKQETLLYVVLAILHACIISLIFCLNYKNSTSISQLGMNGIVYSIGIWFLNALIAFVIAIFIANGGNSKTPASMVTPISADSAYSSVA</sequence>
<keyword evidence="3" id="KW-1185">Reference proteome</keyword>
<feature type="transmembrane region" description="Helical" evidence="1">
    <location>
        <begin position="141"/>
        <end position="163"/>
    </location>
</feature>
<dbReference type="SMR" id="A2DPG3"/>
<proteinExistence type="predicted"/>
<keyword evidence="1" id="KW-0812">Transmembrane</keyword>
<reference evidence="2" key="2">
    <citation type="journal article" date="2007" name="Science">
        <title>Draft genome sequence of the sexually transmitted pathogen Trichomonas vaginalis.</title>
        <authorList>
            <person name="Carlton J.M."/>
            <person name="Hirt R.P."/>
            <person name="Silva J.C."/>
            <person name="Delcher A.L."/>
            <person name="Schatz M."/>
            <person name="Zhao Q."/>
            <person name="Wortman J.R."/>
            <person name="Bidwell S.L."/>
            <person name="Alsmark U.C.M."/>
            <person name="Besteiro S."/>
            <person name="Sicheritz-Ponten T."/>
            <person name="Noel C.J."/>
            <person name="Dacks J.B."/>
            <person name="Foster P.G."/>
            <person name="Simillion C."/>
            <person name="Van de Peer Y."/>
            <person name="Miranda-Saavedra D."/>
            <person name="Barton G.J."/>
            <person name="Westrop G.D."/>
            <person name="Mueller S."/>
            <person name="Dessi D."/>
            <person name="Fiori P.L."/>
            <person name="Ren Q."/>
            <person name="Paulsen I."/>
            <person name="Zhang H."/>
            <person name="Bastida-Corcuera F.D."/>
            <person name="Simoes-Barbosa A."/>
            <person name="Brown M.T."/>
            <person name="Hayes R.D."/>
            <person name="Mukherjee M."/>
            <person name="Okumura C.Y."/>
            <person name="Schneider R."/>
            <person name="Smith A.J."/>
            <person name="Vanacova S."/>
            <person name="Villalvazo M."/>
            <person name="Haas B.J."/>
            <person name="Pertea M."/>
            <person name="Feldblyum T.V."/>
            <person name="Utterback T.R."/>
            <person name="Shu C.L."/>
            <person name="Osoegawa K."/>
            <person name="de Jong P.J."/>
            <person name="Hrdy I."/>
            <person name="Horvathova L."/>
            <person name="Zubacova Z."/>
            <person name="Dolezal P."/>
            <person name="Malik S.B."/>
            <person name="Logsdon J.M. Jr."/>
            <person name="Henze K."/>
            <person name="Gupta A."/>
            <person name="Wang C.C."/>
            <person name="Dunne R.L."/>
            <person name="Upcroft J.A."/>
            <person name="Upcroft P."/>
            <person name="White O."/>
            <person name="Salzberg S.L."/>
            <person name="Tang P."/>
            <person name="Chiu C.-H."/>
            <person name="Lee Y.-S."/>
            <person name="Embley T.M."/>
            <person name="Coombs G.H."/>
            <person name="Mottram J.C."/>
            <person name="Tachezy J."/>
            <person name="Fraser-Liggett C.M."/>
            <person name="Johnson P.J."/>
        </authorList>
    </citation>
    <scope>NUCLEOTIDE SEQUENCE [LARGE SCALE GENOMIC DNA]</scope>
    <source>
        <strain evidence="2">G3</strain>
    </source>
</reference>
<keyword evidence="1" id="KW-0472">Membrane</keyword>
<dbReference type="RefSeq" id="XP_001329842.1">
    <property type="nucleotide sequence ID" value="XM_001329807.1"/>
</dbReference>